<dbReference type="Pfam" id="PF03713">
    <property type="entry name" value="DUF305"/>
    <property type="match status" value="1"/>
</dbReference>
<feature type="domain" description="DUF305" evidence="1">
    <location>
        <begin position="41"/>
        <end position="194"/>
    </location>
</feature>
<dbReference type="PANTHER" id="PTHR36933:SF1">
    <property type="entry name" value="SLL0788 PROTEIN"/>
    <property type="match status" value="1"/>
</dbReference>
<evidence type="ECO:0000259" key="1">
    <source>
        <dbReference type="Pfam" id="PF03713"/>
    </source>
</evidence>
<dbReference type="OrthoDB" id="26872at2"/>
<organism evidence="2 3">
    <name type="scientific">Glycomyces buryatensis</name>
    <dbReference type="NCBI Taxonomy" id="2570927"/>
    <lineage>
        <taxon>Bacteria</taxon>
        <taxon>Bacillati</taxon>
        <taxon>Actinomycetota</taxon>
        <taxon>Actinomycetes</taxon>
        <taxon>Glycomycetales</taxon>
        <taxon>Glycomycetaceae</taxon>
        <taxon>Glycomyces</taxon>
    </lineage>
</organism>
<dbReference type="EMBL" id="STGY01000010">
    <property type="protein sequence ID" value="THV42876.1"/>
    <property type="molecule type" value="Genomic_DNA"/>
</dbReference>
<evidence type="ECO:0000313" key="3">
    <source>
        <dbReference type="Proteomes" id="UP000308760"/>
    </source>
</evidence>
<accession>A0A4V4HSS6</accession>
<dbReference type="RefSeq" id="WP_136533207.1">
    <property type="nucleotide sequence ID" value="NZ_STGY01000010.1"/>
</dbReference>
<dbReference type="Proteomes" id="UP000308760">
    <property type="component" value="Unassembled WGS sequence"/>
</dbReference>
<gene>
    <name evidence="2" type="ORF">FAB82_03765</name>
</gene>
<comment type="caution">
    <text evidence="2">The sequence shown here is derived from an EMBL/GenBank/DDBJ whole genome shotgun (WGS) entry which is preliminary data.</text>
</comment>
<evidence type="ECO:0000313" key="2">
    <source>
        <dbReference type="EMBL" id="THV42876.1"/>
    </source>
</evidence>
<dbReference type="PANTHER" id="PTHR36933">
    <property type="entry name" value="SLL0788 PROTEIN"/>
    <property type="match status" value="1"/>
</dbReference>
<dbReference type="InterPro" id="IPR005183">
    <property type="entry name" value="DUF305_CopM-like"/>
</dbReference>
<reference evidence="3" key="1">
    <citation type="submission" date="2019-04" db="EMBL/GenBank/DDBJ databases">
        <title>Nocardioides xinjiangensis sp. nov.</title>
        <authorList>
            <person name="Liu S."/>
        </authorList>
    </citation>
    <scope>NUCLEOTIDE SEQUENCE [LARGE SCALE GENOMIC DNA]</scope>
    <source>
        <strain evidence="3">18</strain>
    </source>
</reference>
<protein>
    <submittedName>
        <fullName evidence="2">DUF305 domain-containing protein</fullName>
    </submittedName>
</protein>
<proteinExistence type="predicted"/>
<name>A0A4V4HSS6_9ACTN</name>
<dbReference type="InterPro" id="IPR012347">
    <property type="entry name" value="Ferritin-like"/>
</dbReference>
<sequence>MNRLWRSPALLVAVAAVLMLGAGLVVGWVAGTASPGNDSAEAGFARDMQTHHQQAVAMAMHEWEVGEDEAMRAIAYDIATAQSAEIGMMRSWLNEWDVQMSASEPMAWAGDEHVHDLEQSGQMAGMATDEEMTEFRSLTGREADIMFGELMIAHHIGGIDMAETLIDLSDNDTVVGAAQNMVTVQKADITNMEGHLARIESESGGEE</sequence>
<reference evidence="2 3" key="2">
    <citation type="submission" date="2019-05" db="EMBL/GenBank/DDBJ databases">
        <title>Glycomyces buryatensis sp. nov.</title>
        <authorList>
            <person name="Nikitina E."/>
        </authorList>
    </citation>
    <scope>NUCLEOTIDE SEQUENCE [LARGE SCALE GENOMIC DNA]</scope>
    <source>
        <strain evidence="2 3">18</strain>
    </source>
</reference>
<keyword evidence="3" id="KW-1185">Reference proteome</keyword>
<dbReference type="AlphaFoldDB" id="A0A4V4HSS6"/>
<dbReference type="Gene3D" id="1.20.1260.10">
    <property type="match status" value="1"/>
</dbReference>